<evidence type="ECO:0000313" key="6">
    <source>
        <dbReference type="Proteomes" id="UP000184074"/>
    </source>
</evidence>
<reference evidence="5 6" key="1">
    <citation type="submission" date="2016-11" db="EMBL/GenBank/DDBJ databases">
        <authorList>
            <person name="Jaros S."/>
            <person name="Januszkiewicz K."/>
            <person name="Wedrychowicz H."/>
        </authorList>
    </citation>
    <scope>NUCLEOTIDE SEQUENCE [LARGE SCALE GENOMIC DNA]</scope>
    <source>
        <strain evidence="5 6">DSM 28715</strain>
    </source>
</reference>
<dbReference type="Gene3D" id="1.10.10.10">
    <property type="entry name" value="Winged helix-like DNA-binding domain superfamily/Winged helix DNA-binding domain"/>
    <property type="match status" value="1"/>
</dbReference>
<proteinExistence type="predicted"/>
<organism evidence="5 6">
    <name type="scientific">Cognatiyoonia sediminum</name>
    <dbReference type="NCBI Taxonomy" id="1508389"/>
    <lineage>
        <taxon>Bacteria</taxon>
        <taxon>Pseudomonadati</taxon>
        <taxon>Pseudomonadota</taxon>
        <taxon>Alphaproteobacteria</taxon>
        <taxon>Rhodobacterales</taxon>
        <taxon>Paracoccaceae</taxon>
        <taxon>Cognatiyoonia</taxon>
    </lineage>
</organism>
<dbReference type="PANTHER" id="PTHR43537">
    <property type="entry name" value="TRANSCRIPTIONAL REGULATOR, GNTR FAMILY"/>
    <property type="match status" value="1"/>
</dbReference>
<dbReference type="InterPro" id="IPR036388">
    <property type="entry name" value="WH-like_DNA-bd_sf"/>
</dbReference>
<dbReference type="InterPro" id="IPR008920">
    <property type="entry name" value="TF_FadR/GntR_C"/>
</dbReference>
<dbReference type="InterPro" id="IPR036390">
    <property type="entry name" value="WH_DNA-bd_sf"/>
</dbReference>
<evidence type="ECO:0000256" key="3">
    <source>
        <dbReference type="ARBA" id="ARBA00023163"/>
    </source>
</evidence>
<dbReference type="Pfam" id="PF07729">
    <property type="entry name" value="FCD"/>
    <property type="match status" value="1"/>
</dbReference>
<dbReference type="OrthoDB" id="8638122at2"/>
<dbReference type="SMART" id="SM00345">
    <property type="entry name" value="HTH_GNTR"/>
    <property type="match status" value="1"/>
</dbReference>
<evidence type="ECO:0000313" key="5">
    <source>
        <dbReference type="EMBL" id="SHH47753.1"/>
    </source>
</evidence>
<gene>
    <name evidence="5" type="ORF">SAMN05444003_3305</name>
</gene>
<dbReference type="InterPro" id="IPR011711">
    <property type="entry name" value="GntR_C"/>
</dbReference>
<dbReference type="EMBL" id="FQXB01000009">
    <property type="protein sequence ID" value="SHH47753.1"/>
    <property type="molecule type" value="Genomic_DNA"/>
</dbReference>
<dbReference type="CDD" id="cd07377">
    <property type="entry name" value="WHTH_GntR"/>
    <property type="match status" value="1"/>
</dbReference>
<protein>
    <submittedName>
        <fullName evidence="5">Transcriptional regulator, GntR family</fullName>
    </submittedName>
</protein>
<dbReference type="SUPFAM" id="SSF46785">
    <property type="entry name" value="Winged helix' DNA-binding domain"/>
    <property type="match status" value="1"/>
</dbReference>
<dbReference type="STRING" id="1508389.SAMN05444003_3305"/>
<evidence type="ECO:0000256" key="1">
    <source>
        <dbReference type="ARBA" id="ARBA00023015"/>
    </source>
</evidence>
<dbReference type="SMART" id="SM00895">
    <property type="entry name" value="FCD"/>
    <property type="match status" value="1"/>
</dbReference>
<accession>A0A1M5TBN3</accession>
<dbReference type="RefSeq" id="WP_072903016.1">
    <property type="nucleotide sequence ID" value="NZ_FQXB01000009.1"/>
</dbReference>
<dbReference type="SUPFAM" id="SSF48008">
    <property type="entry name" value="GntR ligand-binding domain-like"/>
    <property type="match status" value="1"/>
</dbReference>
<evidence type="ECO:0000256" key="2">
    <source>
        <dbReference type="ARBA" id="ARBA00023125"/>
    </source>
</evidence>
<dbReference type="Gene3D" id="1.20.120.530">
    <property type="entry name" value="GntR ligand-binding domain-like"/>
    <property type="match status" value="1"/>
</dbReference>
<dbReference type="PROSITE" id="PS50949">
    <property type="entry name" value="HTH_GNTR"/>
    <property type="match status" value="1"/>
</dbReference>
<dbReference type="GO" id="GO:0003677">
    <property type="term" value="F:DNA binding"/>
    <property type="evidence" value="ECO:0007669"/>
    <property type="project" value="UniProtKB-KW"/>
</dbReference>
<evidence type="ECO:0000259" key="4">
    <source>
        <dbReference type="PROSITE" id="PS50949"/>
    </source>
</evidence>
<keyword evidence="1" id="KW-0805">Transcription regulation</keyword>
<dbReference type="PANTHER" id="PTHR43537:SF20">
    <property type="entry name" value="HTH-TYPE TRANSCRIPTIONAL REPRESSOR GLAR"/>
    <property type="match status" value="1"/>
</dbReference>
<dbReference type="Pfam" id="PF00392">
    <property type="entry name" value="GntR"/>
    <property type="match status" value="1"/>
</dbReference>
<sequence length="217" mass="24679">MAKSLNVVGATTYQRIKRDIIFGRLAPGSKLKLDGLKERYEASMSTLRETLNRLASEGFVAAQDQRGFFVTDVSRDDLIEIANLRVLLECHALRLSITNGDTDWEGNLVAAHHKLHLMEQKMMAGDEKQKEDWKRYDWEFHQALISACGSKNLLSLHAVLFDKYLRYQMLVLTYRGDEAVQEHREMFEAALARDEAAAAAALKTHVEKGLEHTLEAF</sequence>
<keyword evidence="2" id="KW-0238">DNA-binding</keyword>
<dbReference type="Proteomes" id="UP000184074">
    <property type="component" value="Unassembled WGS sequence"/>
</dbReference>
<dbReference type="GO" id="GO:0003700">
    <property type="term" value="F:DNA-binding transcription factor activity"/>
    <property type="evidence" value="ECO:0007669"/>
    <property type="project" value="InterPro"/>
</dbReference>
<keyword evidence="3" id="KW-0804">Transcription</keyword>
<feature type="domain" description="HTH gntR-type" evidence="4">
    <location>
        <begin position="6"/>
        <end position="73"/>
    </location>
</feature>
<keyword evidence="6" id="KW-1185">Reference proteome</keyword>
<dbReference type="AlphaFoldDB" id="A0A1M5TBN3"/>
<dbReference type="InterPro" id="IPR000524">
    <property type="entry name" value="Tscrpt_reg_HTH_GntR"/>
</dbReference>
<name>A0A1M5TBN3_9RHOB</name>